<gene>
    <name evidence="1" type="ORF">DPEC_G00019380</name>
</gene>
<comment type="caution">
    <text evidence="1">The sequence shown here is derived from an EMBL/GenBank/DDBJ whole genome shotgun (WGS) entry which is preliminary data.</text>
</comment>
<proteinExistence type="predicted"/>
<organism evidence="1 2">
    <name type="scientific">Dallia pectoralis</name>
    <name type="common">Alaska blackfish</name>
    <dbReference type="NCBI Taxonomy" id="75939"/>
    <lineage>
        <taxon>Eukaryota</taxon>
        <taxon>Metazoa</taxon>
        <taxon>Chordata</taxon>
        <taxon>Craniata</taxon>
        <taxon>Vertebrata</taxon>
        <taxon>Euteleostomi</taxon>
        <taxon>Actinopterygii</taxon>
        <taxon>Neopterygii</taxon>
        <taxon>Teleostei</taxon>
        <taxon>Protacanthopterygii</taxon>
        <taxon>Esociformes</taxon>
        <taxon>Umbridae</taxon>
        <taxon>Dallia</taxon>
    </lineage>
</organism>
<accession>A0ACC2HFK6</accession>
<evidence type="ECO:0000313" key="1">
    <source>
        <dbReference type="EMBL" id="KAJ8014788.1"/>
    </source>
</evidence>
<evidence type="ECO:0000313" key="2">
    <source>
        <dbReference type="Proteomes" id="UP001157502"/>
    </source>
</evidence>
<reference evidence="1" key="1">
    <citation type="submission" date="2021-05" db="EMBL/GenBank/DDBJ databases">
        <authorList>
            <person name="Pan Q."/>
            <person name="Jouanno E."/>
            <person name="Zahm M."/>
            <person name="Klopp C."/>
            <person name="Cabau C."/>
            <person name="Louis A."/>
            <person name="Berthelot C."/>
            <person name="Parey E."/>
            <person name="Roest Crollius H."/>
            <person name="Montfort J."/>
            <person name="Robinson-Rechavi M."/>
            <person name="Bouchez O."/>
            <person name="Lampietro C."/>
            <person name="Lopez Roques C."/>
            <person name="Donnadieu C."/>
            <person name="Postlethwait J."/>
            <person name="Bobe J."/>
            <person name="Dillon D."/>
            <person name="Chandos A."/>
            <person name="von Hippel F."/>
            <person name="Guiguen Y."/>
        </authorList>
    </citation>
    <scope>NUCLEOTIDE SEQUENCE</scope>
    <source>
        <strain evidence="1">YG-Jan2019</strain>
    </source>
</reference>
<keyword evidence="2" id="KW-1185">Reference proteome</keyword>
<dbReference type="Proteomes" id="UP001157502">
    <property type="component" value="Chromosome 2"/>
</dbReference>
<dbReference type="EMBL" id="CM055729">
    <property type="protein sequence ID" value="KAJ8014788.1"/>
    <property type="molecule type" value="Genomic_DNA"/>
</dbReference>
<protein>
    <submittedName>
        <fullName evidence="1">Uncharacterized protein</fullName>
    </submittedName>
</protein>
<name>A0ACC2HFK6_DALPE</name>
<sequence>MKEDKENTRPREKRMEIKSEDCEKLEKPKPEKKEAMTKIVIRRLPPSITKEELEEQLQPLPEVDYLEFFSNDSSMYPHVFARAYINFKNQEDIVLFRDRFDGYVFIDNKGQEYPAIVEFAPFQKIAKKRSKKRDAKSGTIDEDADYKRFLEIYNGDDEKFTSTPETLLEEIEAKTKELVAKKTTPLLDFLKNKQRMREEKKEERRRRELERKRQRDEERRKWREEDRKKRKDAEKFKKGEKPAEKDHVKEEPKIKLLRKPERDDLDVENPKEKSKKPEKDKMKEDRGPGIADLKKRQNHDNREDRGSRKADEDGHRDFRERDMERNKDRERDRDRERRQKEKERIRRQDEDRRRRRERHDGENTYRKREEEWKKEKGDRVWEKKKPENAVDSASHTSGHTDKPKKSEETLREEKAKRDRLRNKDRPAIQLYQPGARNRGTRGGGAGGGGGESHAADRKSESETKRPQEKADEL</sequence>